<organism evidence="2 3">
    <name type="scientific">Paraclostridium benzoelyticum</name>
    <dbReference type="NCBI Taxonomy" id="1629550"/>
    <lineage>
        <taxon>Bacteria</taxon>
        <taxon>Bacillati</taxon>
        <taxon>Bacillota</taxon>
        <taxon>Clostridia</taxon>
        <taxon>Peptostreptococcales</taxon>
        <taxon>Peptostreptococcaceae</taxon>
        <taxon>Paraclostridium</taxon>
    </lineage>
</organism>
<dbReference type="Proteomes" id="UP000034407">
    <property type="component" value="Unassembled WGS sequence"/>
</dbReference>
<evidence type="ECO:0000313" key="2">
    <source>
        <dbReference type="EMBL" id="KKX99799.1"/>
    </source>
</evidence>
<accession>A0A0M3DAW2</accession>
<name>A0A0M3DAW2_9FIRM</name>
<dbReference type="PROSITE" id="PS51257">
    <property type="entry name" value="PROKAR_LIPOPROTEIN"/>
    <property type="match status" value="1"/>
</dbReference>
<sequence>MKLWKKLIVLVCLSSMLIGCDLSSQQKLIKKENSNKINEKIQESGVKSLVSKNEYKTKQENKIKDEEARILNVSYNRDNVTYISHISKSEMKEVLENTTGAKNMTHLSDTFVEAEEKYGVNAFFMAGIVALESGFATSRRAVEDNNLTGYEVYSDNSEGKLFPSQQESILQTARHLSENYLKEGAAYYKGLSVDAIQVSYCPDEEVDKNWEGKVNELSNSFLNTYNQLFKNNIQVLKK</sequence>
<comment type="caution">
    <text evidence="2">The sequence shown here is derived from an EMBL/GenBank/DDBJ whole genome shotgun (WGS) entry which is preliminary data.</text>
</comment>
<dbReference type="Pfam" id="PF01832">
    <property type="entry name" value="Glucosaminidase"/>
    <property type="match status" value="1"/>
</dbReference>
<keyword evidence="3" id="KW-1185">Reference proteome</keyword>
<dbReference type="AlphaFoldDB" id="A0A0M3DAW2"/>
<reference evidence="2 3" key="1">
    <citation type="submission" date="2015-04" db="EMBL/GenBank/DDBJ databases">
        <title>Microcin producing Clostridium sp. JC272T.</title>
        <authorList>
            <person name="Jyothsna T."/>
            <person name="Sasikala C."/>
            <person name="Ramana C."/>
        </authorList>
    </citation>
    <scope>NUCLEOTIDE SEQUENCE [LARGE SCALE GENOMIC DNA]</scope>
    <source>
        <strain evidence="2 3">JC272</strain>
    </source>
</reference>
<protein>
    <recommendedName>
        <fullName evidence="1">Mannosyl-glycoprotein endo-beta-N-acetylglucosamidase-like domain-containing protein</fullName>
    </recommendedName>
</protein>
<feature type="domain" description="Mannosyl-glycoprotein endo-beta-N-acetylglucosamidase-like" evidence="1">
    <location>
        <begin position="109"/>
        <end position="219"/>
    </location>
</feature>
<evidence type="ECO:0000259" key="1">
    <source>
        <dbReference type="Pfam" id="PF01832"/>
    </source>
</evidence>
<dbReference type="RefSeq" id="WP_046824427.1">
    <property type="nucleotide sequence ID" value="NZ_LBBT01000365.1"/>
</dbReference>
<gene>
    <name evidence="2" type="ORF">VN21_17630</name>
</gene>
<dbReference type="OrthoDB" id="1752645at2"/>
<dbReference type="GO" id="GO:0004040">
    <property type="term" value="F:amidase activity"/>
    <property type="evidence" value="ECO:0007669"/>
    <property type="project" value="InterPro"/>
</dbReference>
<proteinExistence type="predicted"/>
<evidence type="ECO:0000313" key="3">
    <source>
        <dbReference type="Proteomes" id="UP000034407"/>
    </source>
</evidence>
<dbReference type="PATRIC" id="fig|1629550.3.peg.3087"/>
<dbReference type="EMBL" id="LBBT01000365">
    <property type="protein sequence ID" value="KKX99799.1"/>
    <property type="molecule type" value="Genomic_DNA"/>
</dbReference>
<dbReference type="InterPro" id="IPR002901">
    <property type="entry name" value="MGlyc_endo_b_GlcNAc-like_dom"/>
</dbReference>
<dbReference type="Gene3D" id="1.10.530.10">
    <property type="match status" value="1"/>
</dbReference>